<evidence type="ECO:0000256" key="7">
    <source>
        <dbReference type="SAM" id="Phobius"/>
    </source>
</evidence>
<evidence type="ECO:0008006" key="10">
    <source>
        <dbReference type="Google" id="ProtNLM"/>
    </source>
</evidence>
<dbReference type="Proteomes" id="UP000178486">
    <property type="component" value="Unassembled WGS sequence"/>
</dbReference>
<dbReference type="GO" id="GO:0016780">
    <property type="term" value="F:phosphotransferase activity, for other substituted phosphate groups"/>
    <property type="evidence" value="ECO:0007669"/>
    <property type="project" value="InterPro"/>
</dbReference>
<accession>A0A1F7JIS0</accession>
<evidence type="ECO:0000256" key="3">
    <source>
        <dbReference type="ARBA" id="ARBA00022679"/>
    </source>
</evidence>
<feature type="transmembrane region" description="Helical" evidence="7">
    <location>
        <begin position="297"/>
        <end position="315"/>
    </location>
</feature>
<feature type="transmembrane region" description="Helical" evidence="7">
    <location>
        <begin position="170"/>
        <end position="189"/>
    </location>
</feature>
<dbReference type="PANTHER" id="PTHR22926:SF3">
    <property type="entry name" value="UNDECAPRENYL-PHOSPHATE ALPHA-N-ACETYLGLUCOSAMINYL 1-PHOSPHATE TRANSFERASE"/>
    <property type="match status" value="1"/>
</dbReference>
<dbReference type="PANTHER" id="PTHR22926">
    <property type="entry name" value="PHOSPHO-N-ACETYLMURAMOYL-PENTAPEPTIDE-TRANSFERASE"/>
    <property type="match status" value="1"/>
</dbReference>
<feature type="transmembrane region" description="Helical" evidence="7">
    <location>
        <begin position="230"/>
        <end position="263"/>
    </location>
</feature>
<dbReference type="GO" id="GO:0009103">
    <property type="term" value="P:lipopolysaccharide biosynthetic process"/>
    <property type="evidence" value="ECO:0007669"/>
    <property type="project" value="TreeGrafter"/>
</dbReference>
<dbReference type="InterPro" id="IPR000715">
    <property type="entry name" value="Glycosyl_transferase_4"/>
</dbReference>
<name>A0A1F7JIS0_9BACT</name>
<protein>
    <recommendedName>
        <fullName evidence="10">Undecaprenyl-phosphate alpha-N-acetylglucosaminyl 1-phosphate transferase</fullName>
    </recommendedName>
</protein>
<comment type="caution">
    <text evidence="8">The sequence shown here is derived from an EMBL/GenBank/DDBJ whole genome shotgun (WGS) entry which is preliminary data.</text>
</comment>
<dbReference type="GO" id="GO:0071555">
    <property type="term" value="P:cell wall organization"/>
    <property type="evidence" value="ECO:0007669"/>
    <property type="project" value="TreeGrafter"/>
</dbReference>
<evidence type="ECO:0000313" key="8">
    <source>
        <dbReference type="EMBL" id="OGK55481.1"/>
    </source>
</evidence>
<comment type="subcellular location">
    <subcellularLocation>
        <location evidence="1">Cell membrane</location>
        <topology evidence="1">Multi-pass membrane protein</topology>
    </subcellularLocation>
</comment>
<keyword evidence="2" id="KW-1003">Cell membrane</keyword>
<dbReference type="EMBL" id="MGAU01000013">
    <property type="protein sequence ID" value="OGK55481.1"/>
    <property type="molecule type" value="Genomic_DNA"/>
</dbReference>
<keyword evidence="4 7" id="KW-0812">Transmembrane</keyword>
<feature type="transmembrane region" description="Helical" evidence="7">
    <location>
        <begin position="44"/>
        <end position="64"/>
    </location>
</feature>
<keyword evidence="5 7" id="KW-1133">Transmembrane helix</keyword>
<keyword evidence="6 7" id="KW-0472">Membrane</keyword>
<feature type="transmembrane region" description="Helical" evidence="7">
    <location>
        <begin position="99"/>
        <end position="120"/>
    </location>
</feature>
<sequence length="341" mass="36874">MNGFFIALVLCFVLTPLTIRFAQRFGLVDDPKKRYHPAQTHVGIVPRAGGIALYLSICIASLIYAPWSYQLFAILLASAIAVAVGVWDDYHDVSPYIRLFFNLVSALIVTVSGVSILYITNPLGGILQLDSYIITVGIYAIPVIAAVAQLVWIVWMMNAIGWSAGVDGQLPGFVVISSIVIALVAGRFVAQDPSQVSTITLALITAGAFAGFLPWNFYPQRIMPGYGGKSLAGFLLAVLAVLSSAKVGTALLVLSVPFVDGVFTLIRRIVMKKSPFQADRGHLHHILLSRGWGKRRVALFYWAFSAAMGIIALNVDSQGKVFAFLIAVLVLGGGLLFLRIY</sequence>
<evidence type="ECO:0000313" key="9">
    <source>
        <dbReference type="Proteomes" id="UP000178486"/>
    </source>
</evidence>
<feature type="transmembrane region" description="Helical" evidence="7">
    <location>
        <begin position="321"/>
        <end position="338"/>
    </location>
</feature>
<feature type="transmembrane region" description="Helical" evidence="7">
    <location>
        <begin position="196"/>
        <end position="218"/>
    </location>
</feature>
<keyword evidence="3" id="KW-0808">Transferase</keyword>
<dbReference type="GO" id="GO:0044038">
    <property type="term" value="P:cell wall macromolecule biosynthetic process"/>
    <property type="evidence" value="ECO:0007669"/>
    <property type="project" value="TreeGrafter"/>
</dbReference>
<evidence type="ECO:0000256" key="6">
    <source>
        <dbReference type="ARBA" id="ARBA00023136"/>
    </source>
</evidence>
<organism evidence="8 9">
    <name type="scientific">Candidatus Roizmanbacteria bacterium RIFCSPLOWO2_01_FULL_45_11</name>
    <dbReference type="NCBI Taxonomy" id="1802070"/>
    <lineage>
        <taxon>Bacteria</taxon>
        <taxon>Candidatus Roizmaniibacteriota</taxon>
    </lineage>
</organism>
<proteinExistence type="predicted"/>
<evidence type="ECO:0000256" key="5">
    <source>
        <dbReference type="ARBA" id="ARBA00022989"/>
    </source>
</evidence>
<reference evidence="8 9" key="1">
    <citation type="journal article" date="2016" name="Nat. Commun.">
        <title>Thousands of microbial genomes shed light on interconnected biogeochemical processes in an aquifer system.</title>
        <authorList>
            <person name="Anantharaman K."/>
            <person name="Brown C.T."/>
            <person name="Hug L.A."/>
            <person name="Sharon I."/>
            <person name="Castelle C.J."/>
            <person name="Probst A.J."/>
            <person name="Thomas B.C."/>
            <person name="Singh A."/>
            <person name="Wilkins M.J."/>
            <person name="Karaoz U."/>
            <person name="Brodie E.L."/>
            <person name="Williams K.H."/>
            <person name="Hubbard S.S."/>
            <person name="Banfield J.F."/>
        </authorList>
    </citation>
    <scope>NUCLEOTIDE SEQUENCE [LARGE SCALE GENOMIC DNA]</scope>
</reference>
<feature type="transmembrane region" description="Helical" evidence="7">
    <location>
        <begin position="71"/>
        <end position="87"/>
    </location>
</feature>
<dbReference type="Pfam" id="PF00953">
    <property type="entry name" value="Glycos_transf_4"/>
    <property type="match status" value="1"/>
</dbReference>
<evidence type="ECO:0000256" key="4">
    <source>
        <dbReference type="ARBA" id="ARBA00022692"/>
    </source>
</evidence>
<gene>
    <name evidence="8" type="ORF">A3B56_01180</name>
</gene>
<dbReference type="CDD" id="cd06853">
    <property type="entry name" value="GT_WecA_like"/>
    <property type="match status" value="1"/>
</dbReference>
<feature type="transmembrane region" description="Helical" evidence="7">
    <location>
        <begin position="132"/>
        <end position="155"/>
    </location>
</feature>
<dbReference type="AlphaFoldDB" id="A0A1F7JIS0"/>
<dbReference type="GO" id="GO:0005886">
    <property type="term" value="C:plasma membrane"/>
    <property type="evidence" value="ECO:0007669"/>
    <property type="project" value="UniProtKB-SubCell"/>
</dbReference>
<evidence type="ECO:0000256" key="1">
    <source>
        <dbReference type="ARBA" id="ARBA00004651"/>
    </source>
</evidence>
<evidence type="ECO:0000256" key="2">
    <source>
        <dbReference type="ARBA" id="ARBA00022475"/>
    </source>
</evidence>